<proteinExistence type="inferred from homology"/>
<dbReference type="GO" id="GO:0008270">
    <property type="term" value="F:zinc ion binding"/>
    <property type="evidence" value="ECO:0007669"/>
    <property type="project" value="UniProtKB-KW"/>
</dbReference>
<feature type="DNA-binding region" description="Homeobox" evidence="9">
    <location>
        <begin position="541"/>
        <end position="600"/>
    </location>
</feature>
<dbReference type="PROSITE" id="PS50071">
    <property type="entry name" value="HOMEOBOX_2"/>
    <property type="match status" value="1"/>
</dbReference>
<dbReference type="PROSITE" id="PS00027">
    <property type="entry name" value="HOMEOBOX_1"/>
    <property type="match status" value="1"/>
</dbReference>
<keyword evidence="6 9" id="KW-0238">DNA-binding</keyword>
<dbReference type="InterPro" id="IPR001965">
    <property type="entry name" value="Znf_PHD"/>
</dbReference>
<dbReference type="Proteomes" id="UP000559256">
    <property type="component" value="Unassembled WGS sequence"/>
</dbReference>
<dbReference type="InterPro" id="IPR009057">
    <property type="entry name" value="Homeodomain-like_sf"/>
</dbReference>
<dbReference type="InterPro" id="IPR011011">
    <property type="entry name" value="Znf_FYVE_PHD"/>
</dbReference>
<dbReference type="SMART" id="SM00249">
    <property type="entry name" value="PHD"/>
    <property type="match status" value="1"/>
</dbReference>
<dbReference type="OrthoDB" id="3026831at2759"/>
<keyword evidence="7 9" id="KW-0371">Homeobox</keyword>
<dbReference type="CDD" id="cd00086">
    <property type="entry name" value="homeodomain"/>
    <property type="match status" value="1"/>
</dbReference>
<evidence type="ECO:0000313" key="13">
    <source>
        <dbReference type="EMBL" id="KAF5348004.1"/>
    </source>
</evidence>
<feature type="region of interest" description="Disordered" evidence="11">
    <location>
        <begin position="618"/>
        <end position="638"/>
    </location>
</feature>
<accession>A0A8H5CU11</accession>
<dbReference type="SMART" id="SM00389">
    <property type="entry name" value="HOX"/>
    <property type="match status" value="1"/>
</dbReference>
<keyword evidence="14" id="KW-1185">Reference proteome</keyword>
<feature type="compositionally biased region" description="Polar residues" evidence="11">
    <location>
        <begin position="677"/>
        <end position="688"/>
    </location>
</feature>
<evidence type="ECO:0000256" key="1">
    <source>
        <dbReference type="ARBA" id="ARBA00004123"/>
    </source>
</evidence>
<comment type="caution">
    <text evidence="13">The sequence shown here is derived from an EMBL/GenBank/DDBJ whole genome shotgun (WGS) entry which is preliminary data.</text>
</comment>
<keyword evidence="5" id="KW-0862">Zinc</keyword>
<evidence type="ECO:0000256" key="4">
    <source>
        <dbReference type="ARBA" id="ARBA00022771"/>
    </source>
</evidence>
<evidence type="ECO:0000256" key="6">
    <source>
        <dbReference type="ARBA" id="ARBA00023125"/>
    </source>
</evidence>
<dbReference type="InterPro" id="IPR013083">
    <property type="entry name" value="Znf_RING/FYVE/PHD"/>
</dbReference>
<evidence type="ECO:0000259" key="12">
    <source>
        <dbReference type="PROSITE" id="PS50071"/>
    </source>
</evidence>
<feature type="region of interest" description="Disordered" evidence="11">
    <location>
        <begin position="523"/>
        <end position="546"/>
    </location>
</feature>
<protein>
    <recommendedName>
        <fullName evidence="12">Homeobox domain-containing protein</fullName>
    </recommendedName>
</protein>
<dbReference type="EMBL" id="JAACJM010000088">
    <property type="protein sequence ID" value="KAF5348004.1"/>
    <property type="molecule type" value="Genomic_DNA"/>
</dbReference>
<evidence type="ECO:0000256" key="3">
    <source>
        <dbReference type="ARBA" id="ARBA00022723"/>
    </source>
</evidence>
<comment type="similarity">
    <text evidence="2">Belongs to the PHD-associated homeobox family.</text>
</comment>
<comment type="subcellular location">
    <subcellularLocation>
        <location evidence="1 9 10">Nucleus</location>
    </subcellularLocation>
</comment>
<dbReference type="Gene3D" id="1.10.510.10">
    <property type="entry name" value="Transferase(Phosphotransferase) domain 1"/>
    <property type="match status" value="1"/>
</dbReference>
<evidence type="ECO:0000256" key="8">
    <source>
        <dbReference type="ARBA" id="ARBA00023242"/>
    </source>
</evidence>
<dbReference type="SUPFAM" id="SSF46689">
    <property type="entry name" value="Homeodomain-like"/>
    <property type="match status" value="1"/>
</dbReference>
<dbReference type="Gene3D" id="1.10.10.60">
    <property type="entry name" value="Homeodomain-like"/>
    <property type="match status" value="1"/>
</dbReference>
<dbReference type="Gene3D" id="3.30.40.10">
    <property type="entry name" value="Zinc/RING finger domain, C3HC4 (zinc finger)"/>
    <property type="match status" value="1"/>
</dbReference>
<organism evidence="13 14">
    <name type="scientific">Tetrapyrgos nigripes</name>
    <dbReference type="NCBI Taxonomy" id="182062"/>
    <lineage>
        <taxon>Eukaryota</taxon>
        <taxon>Fungi</taxon>
        <taxon>Dikarya</taxon>
        <taxon>Basidiomycota</taxon>
        <taxon>Agaricomycotina</taxon>
        <taxon>Agaricomycetes</taxon>
        <taxon>Agaricomycetidae</taxon>
        <taxon>Agaricales</taxon>
        <taxon>Marasmiineae</taxon>
        <taxon>Marasmiaceae</taxon>
        <taxon>Tetrapyrgos</taxon>
    </lineage>
</organism>
<dbReference type="InterPro" id="IPR017970">
    <property type="entry name" value="Homeobox_CS"/>
</dbReference>
<dbReference type="InterPro" id="IPR001356">
    <property type="entry name" value="HD"/>
</dbReference>
<evidence type="ECO:0000256" key="2">
    <source>
        <dbReference type="ARBA" id="ARBA00007427"/>
    </source>
</evidence>
<evidence type="ECO:0000256" key="9">
    <source>
        <dbReference type="PROSITE-ProRule" id="PRU00108"/>
    </source>
</evidence>
<dbReference type="SUPFAM" id="SSF57903">
    <property type="entry name" value="FYVE/PHD zinc finger"/>
    <property type="match status" value="1"/>
</dbReference>
<dbReference type="PANTHER" id="PTHR24324:SF5">
    <property type="entry name" value="HEMATOPOIETICALLY-EXPRESSED HOMEOBOX PROTEIN HHEX"/>
    <property type="match status" value="1"/>
</dbReference>
<dbReference type="CDD" id="cd15489">
    <property type="entry name" value="PHD_SF"/>
    <property type="match status" value="1"/>
</dbReference>
<dbReference type="InterPro" id="IPR051000">
    <property type="entry name" value="Homeobox_DNA-bind_prot"/>
</dbReference>
<dbReference type="PANTHER" id="PTHR24324">
    <property type="entry name" value="HOMEOBOX PROTEIN HHEX"/>
    <property type="match status" value="1"/>
</dbReference>
<dbReference type="AlphaFoldDB" id="A0A8H5CU11"/>
<evidence type="ECO:0000256" key="10">
    <source>
        <dbReference type="RuleBase" id="RU000682"/>
    </source>
</evidence>
<evidence type="ECO:0000256" key="7">
    <source>
        <dbReference type="ARBA" id="ARBA00023155"/>
    </source>
</evidence>
<reference evidence="13 14" key="1">
    <citation type="journal article" date="2020" name="ISME J.">
        <title>Uncovering the hidden diversity of litter-decomposition mechanisms in mushroom-forming fungi.</title>
        <authorList>
            <person name="Floudas D."/>
            <person name="Bentzer J."/>
            <person name="Ahren D."/>
            <person name="Johansson T."/>
            <person name="Persson P."/>
            <person name="Tunlid A."/>
        </authorList>
    </citation>
    <scope>NUCLEOTIDE SEQUENCE [LARGE SCALE GENOMIC DNA]</scope>
    <source>
        <strain evidence="13 14">CBS 291.85</strain>
    </source>
</reference>
<sequence>MPRVCRSLNSSSSSCQYNSEPVKSLCYLHLALSNCCKCSQLTVLLAKPFFMADPSSNPASFFQHSHGFNYVNSNVYNVAGNMDVVHNHNDQGCGLFSDMSEVIPWSTESPRIVSKGNIELLDQLASSKHYYIHSGKYEQRFVLVKVFRGIQAKKNFKEEKKQNQRLLHPSLLKMIGVSSFTTERPFIVYNFAPSRGSVETRLASVLAKDLLDILLLGCKIVSELAIGLDYLSSEGARAGSSDNNSIEIFITDDDVLKIAPDFSSLQIEDGSRHDESNIDPLWGLFNDLCIKELKYNRLSNKQPAFYIRLLLPSPADVRNRKVSSTIAEASSTVTDVLGDTEGLASGVSSNPYFNEPEGSVSPRRELLWRESSGGSRSVHAVAKHYREFWEHLKITEAGRQSYRAYAHMIRRIRAAKPLSPVVHRCPGYHKEEVTLTSDVADNAIISHFIPTLRERCPVCGEIVTEETFGCICHQNDDGLSATVKCSTCGFWQHRSCVGRPRANNAPFVCYRCKPMSAQSQLASPYSFPPNSPTTSEQEPTIKKKRKRADAVQLKILNETYARTAFPSTDERQALAKQLDMSTRSVQIWFQNKRQLMRQTKQSTFSTGSTVNQAFTFSSPSMSDASTQEAGTNAYETTPAPMTNASYVLRSSQVEGLNFPSLSHRRPRNREAHDPQRHSSQWQSQSGRY</sequence>
<name>A0A8H5CU11_9AGAR</name>
<evidence type="ECO:0000256" key="5">
    <source>
        <dbReference type="ARBA" id="ARBA00022833"/>
    </source>
</evidence>
<evidence type="ECO:0000313" key="14">
    <source>
        <dbReference type="Proteomes" id="UP000559256"/>
    </source>
</evidence>
<dbReference type="InterPro" id="IPR011009">
    <property type="entry name" value="Kinase-like_dom_sf"/>
</dbReference>
<keyword evidence="3" id="KW-0479">Metal-binding</keyword>
<dbReference type="GO" id="GO:0030154">
    <property type="term" value="P:cell differentiation"/>
    <property type="evidence" value="ECO:0007669"/>
    <property type="project" value="TreeGrafter"/>
</dbReference>
<evidence type="ECO:0000256" key="11">
    <source>
        <dbReference type="SAM" id="MobiDB-lite"/>
    </source>
</evidence>
<keyword evidence="8 9" id="KW-0539">Nucleus</keyword>
<feature type="domain" description="Homeobox" evidence="12">
    <location>
        <begin position="539"/>
        <end position="599"/>
    </location>
</feature>
<dbReference type="GO" id="GO:0005634">
    <property type="term" value="C:nucleus"/>
    <property type="evidence" value="ECO:0007669"/>
    <property type="project" value="UniProtKB-SubCell"/>
</dbReference>
<dbReference type="GO" id="GO:0000981">
    <property type="term" value="F:DNA-binding transcription factor activity, RNA polymerase II-specific"/>
    <property type="evidence" value="ECO:0007669"/>
    <property type="project" value="InterPro"/>
</dbReference>
<dbReference type="GO" id="GO:0000978">
    <property type="term" value="F:RNA polymerase II cis-regulatory region sequence-specific DNA binding"/>
    <property type="evidence" value="ECO:0007669"/>
    <property type="project" value="TreeGrafter"/>
</dbReference>
<dbReference type="SUPFAM" id="SSF56112">
    <property type="entry name" value="Protein kinase-like (PK-like)"/>
    <property type="match status" value="1"/>
</dbReference>
<feature type="region of interest" description="Disordered" evidence="11">
    <location>
        <begin position="657"/>
        <end position="688"/>
    </location>
</feature>
<gene>
    <name evidence="13" type="ORF">D9758_010018</name>
</gene>
<keyword evidence="4" id="KW-0863">Zinc-finger</keyword>
<dbReference type="Pfam" id="PF00046">
    <property type="entry name" value="Homeodomain"/>
    <property type="match status" value="1"/>
</dbReference>